<dbReference type="SUPFAM" id="SSF46689">
    <property type="entry name" value="Homeodomain-like"/>
    <property type="match status" value="1"/>
</dbReference>
<keyword evidence="1" id="KW-0805">Transcription regulation</keyword>
<dbReference type="Proteomes" id="UP000253507">
    <property type="component" value="Unassembled WGS sequence"/>
</dbReference>
<dbReference type="GO" id="GO:0003700">
    <property type="term" value="F:DNA-binding transcription factor activity"/>
    <property type="evidence" value="ECO:0007669"/>
    <property type="project" value="InterPro"/>
</dbReference>
<proteinExistence type="predicted"/>
<feature type="domain" description="HTH araC/xylS-type" evidence="4">
    <location>
        <begin position="56"/>
        <end position="156"/>
    </location>
</feature>
<dbReference type="Gene3D" id="1.10.10.60">
    <property type="entry name" value="Homeodomain-like"/>
    <property type="match status" value="1"/>
</dbReference>
<evidence type="ECO:0000313" key="5">
    <source>
        <dbReference type="EMBL" id="RCG22520.1"/>
    </source>
</evidence>
<sequence length="167" mass="18012">MTGYRPQAVDAADVLDTGLLRRVAELAGESGWAKRFSTLDSLLAPRLLGGHAPPAPSPVELAWRELRRSGGRIAVRDLATATGYSHKHVIDRFRDEIGLAPKTVSRVLRFRAAVELLEGGANLADIAHGCGYTDQPHLSREFARYAGRAPSAFSRSRAPDGGGLRDD</sequence>
<dbReference type="GO" id="GO:0043565">
    <property type="term" value="F:sequence-specific DNA binding"/>
    <property type="evidence" value="ECO:0007669"/>
    <property type="project" value="InterPro"/>
</dbReference>
<evidence type="ECO:0000256" key="3">
    <source>
        <dbReference type="ARBA" id="ARBA00023163"/>
    </source>
</evidence>
<dbReference type="InterPro" id="IPR050204">
    <property type="entry name" value="AraC_XylS_family_regulators"/>
</dbReference>
<comment type="caution">
    <text evidence="5">The sequence shown here is derived from an EMBL/GenBank/DDBJ whole genome shotgun (WGS) entry which is preliminary data.</text>
</comment>
<dbReference type="PANTHER" id="PTHR46796:SF15">
    <property type="entry name" value="BLL1074 PROTEIN"/>
    <property type="match status" value="1"/>
</dbReference>
<dbReference type="EMBL" id="QOIM01000024">
    <property type="protein sequence ID" value="RCG22520.1"/>
    <property type="molecule type" value="Genomic_DNA"/>
</dbReference>
<dbReference type="OrthoDB" id="2559672at2"/>
<dbReference type="PROSITE" id="PS01124">
    <property type="entry name" value="HTH_ARAC_FAMILY_2"/>
    <property type="match status" value="1"/>
</dbReference>
<accession>A0A367EZB4</accession>
<dbReference type="AlphaFoldDB" id="A0A367EZB4"/>
<evidence type="ECO:0000313" key="6">
    <source>
        <dbReference type="Proteomes" id="UP000253507"/>
    </source>
</evidence>
<organism evidence="5 6">
    <name type="scientific">Streptomyces reniochalinae</name>
    <dbReference type="NCBI Taxonomy" id="2250578"/>
    <lineage>
        <taxon>Bacteria</taxon>
        <taxon>Bacillati</taxon>
        <taxon>Actinomycetota</taxon>
        <taxon>Actinomycetes</taxon>
        <taxon>Kitasatosporales</taxon>
        <taxon>Streptomycetaceae</taxon>
        <taxon>Streptomyces</taxon>
    </lineage>
</organism>
<protein>
    <submittedName>
        <fullName evidence="5">AraC family transcriptional regulator</fullName>
    </submittedName>
</protein>
<reference evidence="5 6" key="1">
    <citation type="submission" date="2018-06" db="EMBL/GenBank/DDBJ databases">
        <title>Streptomyces reniochalinae sp. nov. and Streptomyces diacarnus sp. nov. from marine sponges.</title>
        <authorList>
            <person name="Li L."/>
        </authorList>
    </citation>
    <scope>NUCLEOTIDE SEQUENCE [LARGE SCALE GENOMIC DNA]</scope>
    <source>
        <strain evidence="5 6">LHW50302</strain>
    </source>
</reference>
<name>A0A367EZB4_9ACTN</name>
<keyword evidence="2" id="KW-0238">DNA-binding</keyword>
<gene>
    <name evidence="5" type="ORF">DQ392_05515</name>
</gene>
<keyword evidence="6" id="KW-1185">Reference proteome</keyword>
<evidence type="ECO:0000259" key="4">
    <source>
        <dbReference type="PROSITE" id="PS01124"/>
    </source>
</evidence>
<evidence type="ECO:0000256" key="2">
    <source>
        <dbReference type="ARBA" id="ARBA00023125"/>
    </source>
</evidence>
<dbReference type="Pfam" id="PF12833">
    <property type="entry name" value="HTH_18"/>
    <property type="match status" value="1"/>
</dbReference>
<dbReference type="InterPro" id="IPR018060">
    <property type="entry name" value="HTH_AraC"/>
</dbReference>
<evidence type="ECO:0000256" key="1">
    <source>
        <dbReference type="ARBA" id="ARBA00023015"/>
    </source>
</evidence>
<dbReference type="InterPro" id="IPR009057">
    <property type="entry name" value="Homeodomain-like_sf"/>
</dbReference>
<keyword evidence="3" id="KW-0804">Transcription</keyword>
<dbReference type="SMART" id="SM00342">
    <property type="entry name" value="HTH_ARAC"/>
    <property type="match status" value="1"/>
</dbReference>
<dbReference type="PANTHER" id="PTHR46796">
    <property type="entry name" value="HTH-TYPE TRANSCRIPTIONAL ACTIVATOR RHAS-RELATED"/>
    <property type="match status" value="1"/>
</dbReference>